<feature type="transmembrane region" description="Helical" evidence="1">
    <location>
        <begin position="414"/>
        <end position="439"/>
    </location>
</feature>
<evidence type="ECO:0000313" key="3">
    <source>
        <dbReference type="Proteomes" id="UP000567922"/>
    </source>
</evidence>
<reference evidence="2 3" key="1">
    <citation type="submission" date="2020-08" db="EMBL/GenBank/DDBJ databases">
        <title>Sequencing the genomes of 1000 actinobacteria strains.</title>
        <authorList>
            <person name="Klenk H.-P."/>
        </authorList>
    </citation>
    <scope>NUCLEOTIDE SEQUENCE [LARGE SCALE GENOMIC DNA]</scope>
    <source>
        <strain evidence="2 3">DSM 45258</strain>
    </source>
</reference>
<keyword evidence="1" id="KW-1133">Transmembrane helix</keyword>
<keyword evidence="1" id="KW-0472">Membrane</keyword>
<feature type="transmembrane region" description="Helical" evidence="1">
    <location>
        <begin position="478"/>
        <end position="501"/>
    </location>
</feature>
<feature type="transmembrane region" description="Helical" evidence="1">
    <location>
        <begin position="256"/>
        <end position="277"/>
    </location>
</feature>
<gene>
    <name evidence="2" type="ORF">FHU29_000323</name>
</gene>
<dbReference type="Proteomes" id="UP000567922">
    <property type="component" value="Unassembled WGS sequence"/>
</dbReference>
<keyword evidence="1" id="KW-0812">Transmembrane</keyword>
<feature type="transmembrane region" description="Helical" evidence="1">
    <location>
        <begin position="521"/>
        <end position="542"/>
    </location>
</feature>
<sequence>MTNATATRPQAEVSGARHPLAGTWTMTRLILRRDRIRLPIWIGALTLLTVGSLQSFRDTYPTAEDRATVAQLADLPAMVGMVGRNYQPADYNFGIMVGHQMTVMTALVFGLMSILLLVRHTRAEEEAGRAELVRSSVVGRHSTLAAALIVIVGANIATGVLTALGLASSGLEGVTTDGSFLYGLSLAAAGIVFAGVTAITVQITEYGRGAAGMALAVLGGAYALRAAGDIGENFLRWLSPLFWGQASRPFAEDQRWWPLLLAVLVAAVLIGAGFRLSTMRDVGAGLRPPKMGAPVATPALTSPIGLALRLHRASVIAWTAGLAVFGLTYGMLINGVEDMLEQLSALGDVLPDIPGASLVDSWVAMLITFLSIVASVQAVMAVNRLRSEENSGRAEPVLATGVSRQRWMGSHLTVAYVSSAIVVMAAGFGLGGAGALALGDWDFLVRMLGAAAAHIPAVWVAVGLAAALFGLAPRLQGLAWFIPIYGILVVYMGAILGFPDWMYDYSPFGHIPDMPAVGFEWTPTLALLAIAAALTAAGVAGFKRRDLESK</sequence>
<feature type="transmembrane region" description="Helical" evidence="1">
    <location>
        <begin position="451"/>
        <end position="471"/>
    </location>
</feature>
<keyword evidence="3" id="KW-1185">Reference proteome</keyword>
<accession>A0A839RHY3</accession>
<proteinExistence type="predicted"/>
<protein>
    <submittedName>
        <fullName evidence="2">ABC-2 type transport system permease protein</fullName>
    </submittedName>
</protein>
<organism evidence="2 3">
    <name type="scientific">Hoyosella altamirensis</name>
    <dbReference type="NCBI Taxonomy" id="616997"/>
    <lineage>
        <taxon>Bacteria</taxon>
        <taxon>Bacillati</taxon>
        <taxon>Actinomycetota</taxon>
        <taxon>Actinomycetes</taxon>
        <taxon>Mycobacteriales</taxon>
        <taxon>Hoyosellaceae</taxon>
        <taxon>Hoyosella</taxon>
    </lineage>
</organism>
<feature type="transmembrane region" description="Helical" evidence="1">
    <location>
        <begin position="144"/>
        <end position="168"/>
    </location>
</feature>
<feature type="transmembrane region" description="Helical" evidence="1">
    <location>
        <begin position="315"/>
        <end position="333"/>
    </location>
</feature>
<feature type="transmembrane region" description="Helical" evidence="1">
    <location>
        <begin position="210"/>
        <end position="228"/>
    </location>
</feature>
<dbReference type="OrthoDB" id="2014935at2"/>
<name>A0A839RHY3_9ACTN</name>
<feature type="transmembrane region" description="Helical" evidence="1">
    <location>
        <begin position="93"/>
        <end position="118"/>
    </location>
</feature>
<feature type="transmembrane region" description="Helical" evidence="1">
    <location>
        <begin position="180"/>
        <end position="203"/>
    </location>
</feature>
<feature type="transmembrane region" description="Helical" evidence="1">
    <location>
        <begin position="38"/>
        <end position="56"/>
    </location>
</feature>
<feature type="transmembrane region" description="Helical" evidence="1">
    <location>
        <begin position="362"/>
        <end position="383"/>
    </location>
</feature>
<dbReference type="RefSeq" id="WP_064439586.1">
    <property type="nucleotide sequence ID" value="NZ_BDDI01000005.1"/>
</dbReference>
<dbReference type="EMBL" id="JACHWS010000001">
    <property type="protein sequence ID" value="MBB3035889.1"/>
    <property type="molecule type" value="Genomic_DNA"/>
</dbReference>
<evidence type="ECO:0000256" key="1">
    <source>
        <dbReference type="SAM" id="Phobius"/>
    </source>
</evidence>
<dbReference type="AlphaFoldDB" id="A0A839RHY3"/>
<comment type="caution">
    <text evidence="2">The sequence shown here is derived from an EMBL/GenBank/DDBJ whole genome shotgun (WGS) entry which is preliminary data.</text>
</comment>
<evidence type="ECO:0000313" key="2">
    <source>
        <dbReference type="EMBL" id="MBB3035889.1"/>
    </source>
</evidence>